<evidence type="ECO:0000256" key="2">
    <source>
        <dbReference type="ARBA" id="ARBA00007732"/>
    </source>
</evidence>
<dbReference type="PANTHER" id="PTHR13254:SF0">
    <property type="entry name" value="GOLGIN SUBFAMILY A MEMBER 7_ERF4 DOMAIN-CONTAINING PROTEIN"/>
    <property type="match status" value="1"/>
</dbReference>
<dbReference type="InterPro" id="IPR051371">
    <property type="entry name" value="Ras_palmitoyltransferase"/>
</dbReference>
<dbReference type="AlphaFoldDB" id="A0A059JDU1"/>
<evidence type="ECO:0000256" key="5">
    <source>
        <dbReference type="ARBA" id="ARBA00022824"/>
    </source>
</evidence>
<keyword evidence="6" id="KW-0472">Membrane</keyword>
<feature type="domain" description="Golgin subfamily A member 7/ERF4" evidence="8">
    <location>
        <begin position="327"/>
        <end position="443"/>
    </location>
</feature>
<dbReference type="PANTHER" id="PTHR13254">
    <property type="entry name" value="GOLGI AUTOANTIGEN, GOLGIN SUBFAMILY A, 7"/>
    <property type="match status" value="1"/>
</dbReference>
<dbReference type="GO" id="GO:0006612">
    <property type="term" value="P:protein targeting to membrane"/>
    <property type="evidence" value="ECO:0007669"/>
    <property type="project" value="TreeGrafter"/>
</dbReference>
<feature type="compositionally biased region" description="Basic and acidic residues" evidence="7">
    <location>
        <begin position="247"/>
        <end position="256"/>
    </location>
</feature>
<dbReference type="OrthoDB" id="5377273at2759"/>
<feature type="region of interest" description="Disordered" evidence="7">
    <location>
        <begin position="454"/>
        <end position="482"/>
    </location>
</feature>
<proteinExistence type="inferred from homology"/>
<dbReference type="EMBL" id="AOKY01000165">
    <property type="protein sequence ID" value="KDB25964.1"/>
    <property type="molecule type" value="Genomic_DNA"/>
</dbReference>
<gene>
    <name evidence="9" type="ORF">H109_02223</name>
</gene>
<feature type="region of interest" description="Disordered" evidence="7">
    <location>
        <begin position="85"/>
        <end position="153"/>
    </location>
</feature>
<comment type="subunit">
    <text evidence="3">Interacts with ERF2.</text>
</comment>
<dbReference type="STRING" id="1215338.A0A059JDU1"/>
<accession>A0A059JDU1</accession>
<evidence type="ECO:0000256" key="7">
    <source>
        <dbReference type="SAM" id="MobiDB-lite"/>
    </source>
</evidence>
<comment type="caution">
    <text evidence="9">The sequence shown here is derived from an EMBL/GenBank/DDBJ whole genome shotgun (WGS) entry which is preliminary data.</text>
</comment>
<evidence type="ECO:0000256" key="6">
    <source>
        <dbReference type="ARBA" id="ARBA00023136"/>
    </source>
</evidence>
<dbReference type="Pfam" id="PF10256">
    <property type="entry name" value="Erf4"/>
    <property type="match status" value="1"/>
</dbReference>
<keyword evidence="10" id="KW-1185">Reference proteome</keyword>
<dbReference type="GO" id="GO:0005789">
    <property type="term" value="C:endoplasmic reticulum membrane"/>
    <property type="evidence" value="ECO:0007669"/>
    <property type="project" value="UniProtKB-SubCell"/>
</dbReference>
<dbReference type="Proteomes" id="UP000024533">
    <property type="component" value="Unassembled WGS sequence"/>
</dbReference>
<evidence type="ECO:0000313" key="9">
    <source>
        <dbReference type="EMBL" id="KDB25964.1"/>
    </source>
</evidence>
<comment type="subcellular location">
    <subcellularLocation>
        <location evidence="1">Endoplasmic reticulum membrane</location>
        <topology evidence="1">Peripheral membrane protein</topology>
    </subcellularLocation>
</comment>
<name>A0A059JDU1_TRIIM</name>
<dbReference type="OMA" id="LWNPINY"/>
<evidence type="ECO:0000313" key="10">
    <source>
        <dbReference type="Proteomes" id="UP000024533"/>
    </source>
</evidence>
<evidence type="ECO:0000256" key="4">
    <source>
        <dbReference type="ARBA" id="ARBA00018463"/>
    </source>
</evidence>
<organism evidence="9 10">
    <name type="scientific">Trichophyton interdigitale (strain MR816)</name>
    <dbReference type="NCBI Taxonomy" id="1215338"/>
    <lineage>
        <taxon>Eukaryota</taxon>
        <taxon>Fungi</taxon>
        <taxon>Dikarya</taxon>
        <taxon>Ascomycota</taxon>
        <taxon>Pezizomycotina</taxon>
        <taxon>Eurotiomycetes</taxon>
        <taxon>Eurotiomycetidae</taxon>
        <taxon>Onygenales</taxon>
        <taxon>Arthrodermataceae</taxon>
        <taxon>Trichophyton</taxon>
    </lineage>
</organism>
<feature type="region of interest" description="Disordered" evidence="7">
    <location>
        <begin position="237"/>
        <end position="259"/>
    </location>
</feature>
<feature type="region of interest" description="Disordered" evidence="7">
    <location>
        <begin position="1"/>
        <end position="51"/>
    </location>
</feature>
<feature type="compositionally biased region" description="Low complexity" evidence="7">
    <location>
        <begin position="128"/>
        <end position="140"/>
    </location>
</feature>
<dbReference type="InterPro" id="IPR019383">
    <property type="entry name" value="Golgin_A_7/ERF4"/>
</dbReference>
<evidence type="ECO:0000256" key="1">
    <source>
        <dbReference type="ARBA" id="ARBA00004406"/>
    </source>
</evidence>
<keyword evidence="5" id="KW-0256">Endoplasmic reticulum</keyword>
<evidence type="ECO:0000256" key="3">
    <source>
        <dbReference type="ARBA" id="ARBA00011396"/>
    </source>
</evidence>
<dbReference type="GO" id="GO:0031211">
    <property type="term" value="C:endoplasmic reticulum palmitoyltransferase complex"/>
    <property type="evidence" value="ECO:0007669"/>
    <property type="project" value="TreeGrafter"/>
</dbReference>
<feature type="region of interest" description="Disordered" evidence="7">
    <location>
        <begin position="274"/>
        <end position="303"/>
    </location>
</feature>
<comment type="similarity">
    <text evidence="2">Belongs to the ERF4 family.</text>
</comment>
<evidence type="ECO:0000259" key="8">
    <source>
        <dbReference type="Pfam" id="PF10256"/>
    </source>
</evidence>
<feature type="compositionally biased region" description="Polar residues" evidence="7">
    <location>
        <begin position="276"/>
        <end position="293"/>
    </location>
</feature>
<protein>
    <recommendedName>
        <fullName evidence="4">Ras modification protein ERF4</fullName>
    </recommendedName>
</protein>
<dbReference type="HOGENOM" id="CLU_018540_3_1_1"/>
<sequence>MHGYVQRDTNDVPPSAEESPVRTTKTAFSTARRSQTVSSREAEGDESHTYIPLVPVLTPEYSADLETSFPARPEPLYIRKTSSPLPQGRIHCHRQQSHEQPSPLLPLFKYTRRPPSSSLWNPVNYIPRSATRSSRQQRTALTGDSRPKRDADPLLTLPERRRILSQRSSVASIPLKTDVDEPDAVNRTSIGLPRRHRRADTWGGIEMVNYSGASAGQSNYLRPPERPYAVRNGNLFSMNGSPAAQQHPDDPPETPRHVNSHLSIRPQTFIAVPPVNVNNASTNPQSPSGSPNGDATEELSWGPAHPCFPHMNTHVSLNSEDYVHTRVIRIRRDWMVKGDLAPTFSNLYPEILDPLLGEQEFRTIITKINEELINAFDPYAARNWFDGIMGFLTGWVWDDLGASRIKSRIKGLEAWIDKWNREVGAAEGVKIWGPRRTGFLSLDIQIPDPKIGIVESDGGSDLGTRTRPSTANTRLHERPQHV</sequence>
<reference evidence="9 10" key="1">
    <citation type="submission" date="2014-02" db="EMBL/GenBank/DDBJ databases">
        <title>The Genome Sequence of Trichophyton interdigitale MR816.</title>
        <authorList>
            <consortium name="The Broad Institute Genomics Platform"/>
            <person name="Cuomo C.A."/>
            <person name="White T.C."/>
            <person name="Graser Y."/>
            <person name="Martinez-Rossi N."/>
            <person name="Heitman J."/>
            <person name="Young S.K."/>
            <person name="Zeng Q."/>
            <person name="Gargeya S."/>
            <person name="Abouelleil A."/>
            <person name="Alvarado L."/>
            <person name="Chapman S.B."/>
            <person name="Gainer-Dewar J."/>
            <person name="Goldberg J."/>
            <person name="Griggs A."/>
            <person name="Gujja S."/>
            <person name="Hansen M."/>
            <person name="Howarth C."/>
            <person name="Imamovic A."/>
            <person name="Larimer J."/>
            <person name="Martinez D."/>
            <person name="Murphy C."/>
            <person name="Pearson M.D."/>
            <person name="Persinoti G."/>
            <person name="Poon T."/>
            <person name="Priest M."/>
            <person name="Roberts A.D."/>
            <person name="Saif S."/>
            <person name="Shea T.D."/>
            <person name="Sykes S.N."/>
            <person name="Wortman J."/>
            <person name="Nusbaum C."/>
            <person name="Birren B."/>
        </authorList>
    </citation>
    <scope>NUCLEOTIDE SEQUENCE [LARGE SCALE GENOMIC DNA]</scope>
    <source>
        <strain evidence="9 10">MR816</strain>
    </source>
</reference>
<feature type="compositionally biased region" description="Polar residues" evidence="7">
    <location>
        <begin position="21"/>
        <end position="39"/>
    </location>
</feature>